<dbReference type="Proteomes" id="UP000014062">
    <property type="component" value="Chromosome"/>
</dbReference>
<organism evidence="2 3">
    <name type="scientific">Streptomyces lividans 1326</name>
    <dbReference type="NCBI Taxonomy" id="1200984"/>
    <lineage>
        <taxon>Bacteria</taxon>
        <taxon>Bacillati</taxon>
        <taxon>Actinomycetota</taxon>
        <taxon>Actinomycetes</taxon>
        <taxon>Kitasatosporales</taxon>
        <taxon>Streptomycetaceae</taxon>
        <taxon>Streptomyces</taxon>
    </lineage>
</organism>
<name>A0A7U9DIS9_STRLI</name>
<accession>A0A7U9DIS9</accession>
<proteinExistence type="predicted"/>
<evidence type="ECO:0000256" key="1">
    <source>
        <dbReference type="SAM" id="MobiDB-lite"/>
    </source>
</evidence>
<sequence length="249" mass="26388">MRCQLGHMGSDNCQAGPYQRDVLVSHRGRGGCDASGCSEVGRVGPAPIVCRGGRSVGVGALVHELEPARHRPLQPCSVAERAQTRRPDASGKARTPSPPSSAARSRTPTRRRGACESRRALRALPGARRCLPEEVRTRVRVGEVPVGAGVAARTNRGTADRFPAGLTSGPTGSTSQPCDMDPTWETPVRRGALCRELTYLLLSTSALLGTSGATLSDTGQTSGSHAHVCRCVRRQPSCLRQVTVRRPSP</sequence>
<evidence type="ECO:0000313" key="2">
    <source>
        <dbReference type="EMBL" id="EOY44742.1"/>
    </source>
</evidence>
<dbReference type="AlphaFoldDB" id="A0A7U9DIS9"/>
<feature type="compositionally biased region" description="Basic and acidic residues" evidence="1">
    <location>
        <begin position="82"/>
        <end position="91"/>
    </location>
</feature>
<feature type="region of interest" description="Disordered" evidence="1">
    <location>
        <begin position="72"/>
        <end position="116"/>
    </location>
</feature>
<protein>
    <submittedName>
        <fullName evidence="2">Uncharacterized protein</fullName>
    </submittedName>
</protein>
<evidence type="ECO:0000313" key="3">
    <source>
        <dbReference type="Proteomes" id="UP000014062"/>
    </source>
</evidence>
<dbReference type="EMBL" id="CM001889">
    <property type="protein sequence ID" value="EOY44742.1"/>
    <property type="molecule type" value="Genomic_DNA"/>
</dbReference>
<feature type="region of interest" description="Disordered" evidence="1">
    <location>
        <begin position="159"/>
        <end position="183"/>
    </location>
</feature>
<reference evidence="3" key="1">
    <citation type="journal article" date="2013" name="Genome Biol. Evol.">
        <title>The genome sequence of Streptomyces lividans 66 reveals a novel tRNA-dependent peptide biosynthetic system within a metal-related genomic island.</title>
        <authorList>
            <person name="Cruz-Morales P."/>
            <person name="Vijgenboom E."/>
            <person name="Iruegas-Bocardo F."/>
            <person name="Girard G."/>
            <person name="Yanez-Guerra L.A."/>
            <person name="Ramos-Aboites H.E."/>
            <person name="Pernodet J.L."/>
            <person name="Anne J."/>
            <person name="van Wezel G.P."/>
            <person name="Barona-Gomez F."/>
        </authorList>
    </citation>
    <scope>NUCLEOTIDE SEQUENCE [LARGE SCALE GENOMIC DNA]</scope>
    <source>
        <strain evidence="3">1326</strain>
    </source>
</reference>
<gene>
    <name evidence="2" type="ORF">SLI_0023</name>
</gene>
<feature type="compositionally biased region" description="Polar residues" evidence="1">
    <location>
        <begin position="168"/>
        <end position="177"/>
    </location>
</feature>